<gene>
    <name evidence="1" type="ORF">F5876DRAFT_81216</name>
</gene>
<keyword evidence="2" id="KW-1185">Reference proteome</keyword>
<reference evidence="1" key="1">
    <citation type="submission" date="2022-09" db="EMBL/GenBank/DDBJ databases">
        <title>A Global Phylogenomic Analysis of the Shiitake Genus Lentinula.</title>
        <authorList>
            <consortium name="DOE Joint Genome Institute"/>
            <person name="Sierra-Patev S."/>
            <person name="Min B."/>
            <person name="Naranjo-Ortiz M."/>
            <person name="Looney B."/>
            <person name="Konkel Z."/>
            <person name="Slot J.C."/>
            <person name="Sakamoto Y."/>
            <person name="Steenwyk J.L."/>
            <person name="Rokas A."/>
            <person name="Carro J."/>
            <person name="Camarero S."/>
            <person name="Ferreira P."/>
            <person name="Molpeceres G."/>
            <person name="Ruiz-Duenas F.J."/>
            <person name="Serrano A."/>
            <person name="Henrissat B."/>
            <person name="Drula E."/>
            <person name="Hughes K.W."/>
            <person name="Mata J.L."/>
            <person name="Ishikawa N.K."/>
            <person name="Vargas-Isla R."/>
            <person name="Ushijima S."/>
            <person name="Smith C.A."/>
            <person name="Ahrendt S."/>
            <person name="Andreopoulos W."/>
            <person name="He G."/>
            <person name="Labutti K."/>
            <person name="Lipzen A."/>
            <person name="Ng V."/>
            <person name="Riley R."/>
            <person name="Sandor L."/>
            <person name="Barry K."/>
            <person name="Martinez A.T."/>
            <person name="Xiao Y."/>
            <person name="Gibbons J.G."/>
            <person name="Terashima K."/>
            <person name="Grigoriev I.V."/>
            <person name="Hibbett D.S."/>
        </authorList>
    </citation>
    <scope>NUCLEOTIDE SEQUENCE</scope>
    <source>
        <strain evidence="1">TMI1499</strain>
    </source>
</reference>
<evidence type="ECO:0000313" key="1">
    <source>
        <dbReference type="EMBL" id="KAJ3805944.1"/>
    </source>
</evidence>
<dbReference type="EMBL" id="MU795502">
    <property type="protein sequence ID" value="KAJ3805944.1"/>
    <property type="molecule type" value="Genomic_DNA"/>
</dbReference>
<proteinExistence type="predicted"/>
<name>A0ACC1TME6_9AGAR</name>
<evidence type="ECO:0000313" key="2">
    <source>
        <dbReference type="Proteomes" id="UP001163835"/>
    </source>
</evidence>
<organism evidence="1 2">
    <name type="scientific">Lentinula aff. lateritia</name>
    <dbReference type="NCBI Taxonomy" id="2804960"/>
    <lineage>
        <taxon>Eukaryota</taxon>
        <taxon>Fungi</taxon>
        <taxon>Dikarya</taxon>
        <taxon>Basidiomycota</taxon>
        <taxon>Agaricomycotina</taxon>
        <taxon>Agaricomycetes</taxon>
        <taxon>Agaricomycetidae</taxon>
        <taxon>Agaricales</taxon>
        <taxon>Marasmiineae</taxon>
        <taxon>Omphalotaceae</taxon>
        <taxon>Lentinula</taxon>
    </lineage>
</organism>
<sequence length="444" mass="47456">MFLLTPAIIHETYPIGLRASSTSQEPLTALPIPLIPFTSQSYSEISTTHVSETQQSSASQSNSPTVVQNTLVALNGDPDCGIDPLSGLDPKHLSPPLDDMGARIELKNALDSQPDAWIGSNPLFNAPSSTLDHIAPNTNPFDDSIVDQPQNFADPNAFQIFNPFDNTVIDQPQNFNLNVMMGDLPEFNAYSGSGGNMNWGPSAFASDANTSAACNTTVHLTFDSFKDDPSCSNSFNPFDFGSVQSGLVNFDANTVPSTFADNSNASISSYPASRHPSDPLPSTGQADPPSLLNDLGVILQGLDDFALQNLLTQLGQQRPDISPGDTMNDTDTSDMNFLGYDAVQMNNAQAPLHSNNLVTDCAHTSSSEPSGSGLNSGYTTAQMFQSNYTQPPAQYHDANRGAVSSEHQMISVHPLANQASGSSVYAPFHDHQAQSFAFVENELD</sequence>
<accession>A0ACC1TME6</accession>
<dbReference type="Proteomes" id="UP001163835">
    <property type="component" value="Unassembled WGS sequence"/>
</dbReference>
<comment type="caution">
    <text evidence="1">The sequence shown here is derived from an EMBL/GenBank/DDBJ whole genome shotgun (WGS) entry which is preliminary data.</text>
</comment>
<protein>
    <submittedName>
        <fullName evidence="1">Uncharacterized protein</fullName>
    </submittedName>
</protein>